<keyword evidence="6" id="KW-0676">Redox-active center</keyword>
<name>A0ABS6CZ58_9FIRM</name>
<keyword evidence="3" id="KW-0813">Transport</keyword>
<dbReference type="NCBIfam" id="TIGR01068">
    <property type="entry name" value="thioredoxin"/>
    <property type="match status" value="1"/>
</dbReference>
<comment type="caution">
    <text evidence="10">The sequence shown here is derived from an EMBL/GenBank/DDBJ whole genome shotgun (WGS) entry which is preliminary data.</text>
</comment>
<dbReference type="PANTHER" id="PTHR45663">
    <property type="entry name" value="GEO12009P1"/>
    <property type="match status" value="1"/>
</dbReference>
<sequence>MSVVKLTTENFEQEVLKSEKPVLVDFYADWCGPCKMMAPVIDEIAEERTDVKVCKINIDEQMEIARQYRVMSIPTFMVFKNGEVAARDMGAKPKSDMISMLSK</sequence>
<evidence type="ECO:0000256" key="3">
    <source>
        <dbReference type="ARBA" id="ARBA00022448"/>
    </source>
</evidence>
<keyword evidence="5" id="KW-1015">Disulfide bond</keyword>
<dbReference type="PROSITE" id="PS00194">
    <property type="entry name" value="THIOREDOXIN_1"/>
    <property type="match status" value="1"/>
</dbReference>
<keyword evidence="4" id="KW-0249">Electron transport</keyword>
<evidence type="ECO:0000313" key="11">
    <source>
        <dbReference type="Proteomes" id="UP000723714"/>
    </source>
</evidence>
<dbReference type="Pfam" id="PF00085">
    <property type="entry name" value="Thioredoxin"/>
    <property type="match status" value="1"/>
</dbReference>
<dbReference type="PROSITE" id="PS51352">
    <property type="entry name" value="THIOREDOXIN_2"/>
    <property type="match status" value="1"/>
</dbReference>
<dbReference type="Proteomes" id="UP000723714">
    <property type="component" value="Unassembled WGS sequence"/>
</dbReference>
<evidence type="ECO:0000256" key="4">
    <source>
        <dbReference type="ARBA" id="ARBA00022982"/>
    </source>
</evidence>
<evidence type="ECO:0000256" key="5">
    <source>
        <dbReference type="ARBA" id="ARBA00023157"/>
    </source>
</evidence>
<dbReference type="InterPro" id="IPR005746">
    <property type="entry name" value="Thioredoxin"/>
</dbReference>
<accession>A0ABS6CZ58</accession>
<comment type="similarity">
    <text evidence="1 8">Belongs to the thioredoxin family.</text>
</comment>
<dbReference type="InterPro" id="IPR013766">
    <property type="entry name" value="Thioredoxin_domain"/>
</dbReference>
<dbReference type="PIRSF" id="PIRSF000077">
    <property type="entry name" value="Thioredoxin"/>
    <property type="match status" value="1"/>
</dbReference>
<evidence type="ECO:0000313" key="10">
    <source>
        <dbReference type="EMBL" id="MBU3874612.1"/>
    </source>
</evidence>
<gene>
    <name evidence="10" type="primary">trxA</name>
    <name evidence="10" type="ORF">HGO97_002145</name>
</gene>
<keyword evidence="11" id="KW-1185">Reference proteome</keyword>
<dbReference type="CDD" id="cd02947">
    <property type="entry name" value="TRX_family"/>
    <property type="match status" value="1"/>
</dbReference>
<dbReference type="PANTHER" id="PTHR45663:SF11">
    <property type="entry name" value="GEO12009P1"/>
    <property type="match status" value="1"/>
</dbReference>
<evidence type="ECO:0000256" key="1">
    <source>
        <dbReference type="ARBA" id="ARBA00008987"/>
    </source>
</evidence>
<evidence type="ECO:0000256" key="6">
    <source>
        <dbReference type="ARBA" id="ARBA00023284"/>
    </source>
</evidence>
<evidence type="ECO:0000256" key="2">
    <source>
        <dbReference type="ARBA" id="ARBA00020570"/>
    </source>
</evidence>
<dbReference type="RefSeq" id="WP_216238962.1">
    <property type="nucleotide sequence ID" value="NZ_JABACJ020000001.1"/>
</dbReference>
<evidence type="ECO:0000256" key="7">
    <source>
        <dbReference type="NCBIfam" id="TIGR01068"/>
    </source>
</evidence>
<evidence type="ECO:0000256" key="8">
    <source>
        <dbReference type="PIRNR" id="PIRNR000077"/>
    </source>
</evidence>
<dbReference type="EMBL" id="JABACJ020000001">
    <property type="protein sequence ID" value="MBU3874612.1"/>
    <property type="molecule type" value="Genomic_DNA"/>
</dbReference>
<organism evidence="10 11">
    <name type="scientific">Faecalicatena faecalis</name>
    <dbReference type="NCBI Taxonomy" id="2726362"/>
    <lineage>
        <taxon>Bacteria</taxon>
        <taxon>Bacillati</taxon>
        <taxon>Bacillota</taxon>
        <taxon>Clostridia</taxon>
        <taxon>Lachnospirales</taxon>
        <taxon>Lachnospiraceae</taxon>
        <taxon>Faecalicatena</taxon>
    </lineage>
</organism>
<dbReference type="InterPro" id="IPR017937">
    <property type="entry name" value="Thioredoxin_CS"/>
</dbReference>
<evidence type="ECO:0000259" key="9">
    <source>
        <dbReference type="PROSITE" id="PS51352"/>
    </source>
</evidence>
<reference evidence="10 11" key="1">
    <citation type="submission" date="2021-06" db="EMBL/GenBank/DDBJ databases">
        <title>Faecalicatena sp. nov. isolated from porcine feces.</title>
        <authorList>
            <person name="Oh B.S."/>
            <person name="Lee J.H."/>
        </authorList>
    </citation>
    <scope>NUCLEOTIDE SEQUENCE [LARGE SCALE GENOMIC DNA]</scope>
    <source>
        <strain evidence="10 11">AGMB00832</strain>
    </source>
</reference>
<protein>
    <recommendedName>
        <fullName evidence="2 7">Thioredoxin</fullName>
    </recommendedName>
</protein>
<proteinExistence type="inferred from homology"/>
<feature type="domain" description="Thioredoxin" evidence="9">
    <location>
        <begin position="1"/>
        <end position="103"/>
    </location>
</feature>